<comment type="caution">
    <text evidence="5">The sequence shown here is derived from an EMBL/GenBank/DDBJ whole genome shotgun (WGS) entry which is preliminary data.</text>
</comment>
<reference evidence="5 6" key="1">
    <citation type="submission" date="2020-01" db="EMBL/GenBank/DDBJ databases">
        <title>Aspergillus terreus IFO 6365 whole genome shotgun sequence.</title>
        <authorList>
            <person name="Kanamasa S."/>
            <person name="Takahashi H."/>
        </authorList>
    </citation>
    <scope>NUCLEOTIDE SEQUENCE [LARGE SCALE GENOMIC DNA]</scope>
    <source>
        <strain evidence="5 6">IFO 6365</strain>
    </source>
</reference>
<dbReference type="AlphaFoldDB" id="A0A5M3Z745"/>
<evidence type="ECO:0000313" key="5">
    <source>
        <dbReference type="EMBL" id="GFF13621.1"/>
    </source>
</evidence>
<dbReference type="GO" id="GO:0046872">
    <property type="term" value="F:metal ion binding"/>
    <property type="evidence" value="ECO:0007669"/>
    <property type="project" value="UniProtKB-KW"/>
</dbReference>
<keyword evidence="3" id="KW-0862">Zinc</keyword>
<dbReference type="InterPro" id="IPR011057">
    <property type="entry name" value="Mss4-like_sf"/>
</dbReference>
<dbReference type="SUPFAM" id="SSF51316">
    <property type="entry name" value="Mss4-like"/>
    <property type="match status" value="2"/>
</dbReference>
<dbReference type="PROSITE" id="PS51891">
    <property type="entry name" value="CENP_V_GFA"/>
    <property type="match status" value="2"/>
</dbReference>
<dbReference type="PANTHER" id="PTHR33337:SF32">
    <property type="entry name" value="DUF636 DOMAIN PROTEIN (AFU_ORTHOLOGUE AFUA_7G04120)"/>
    <property type="match status" value="1"/>
</dbReference>
<evidence type="ECO:0000256" key="3">
    <source>
        <dbReference type="ARBA" id="ARBA00022833"/>
    </source>
</evidence>
<dbReference type="PANTHER" id="PTHR33337">
    <property type="entry name" value="GFA DOMAIN-CONTAINING PROTEIN"/>
    <property type="match status" value="1"/>
</dbReference>
<comment type="similarity">
    <text evidence="1">Belongs to the Gfa family.</text>
</comment>
<dbReference type="Gene3D" id="3.90.1590.10">
    <property type="entry name" value="glutathione-dependent formaldehyde- activating enzyme (gfa)"/>
    <property type="match status" value="2"/>
</dbReference>
<gene>
    <name evidence="5" type="ORF">ATEIFO6365_0002073200</name>
</gene>
<evidence type="ECO:0000313" key="6">
    <source>
        <dbReference type="Proteomes" id="UP000452235"/>
    </source>
</evidence>
<name>A0A5M3Z745_ASPTE</name>
<dbReference type="EMBL" id="BLJY01000002">
    <property type="protein sequence ID" value="GFF13621.1"/>
    <property type="molecule type" value="Genomic_DNA"/>
</dbReference>
<dbReference type="GO" id="GO:0016846">
    <property type="term" value="F:carbon-sulfur lyase activity"/>
    <property type="evidence" value="ECO:0007669"/>
    <property type="project" value="InterPro"/>
</dbReference>
<organism evidence="5 6">
    <name type="scientific">Aspergillus terreus</name>
    <dbReference type="NCBI Taxonomy" id="33178"/>
    <lineage>
        <taxon>Eukaryota</taxon>
        <taxon>Fungi</taxon>
        <taxon>Dikarya</taxon>
        <taxon>Ascomycota</taxon>
        <taxon>Pezizomycotina</taxon>
        <taxon>Eurotiomycetes</taxon>
        <taxon>Eurotiomycetidae</taxon>
        <taxon>Eurotiales</taxon>
        <taxon>Aspergillaceae</taxon>
        <taxon>Aspergillus</taxon>
        <taxon>Aspergillus subgen. Circumdati</taxon>
    </lineage>
</organism>
<dbReference type="Proteomes" id="UP000452235">
    <property type="component" value="Unassembled WGS sequence"/>
</dbReference>
<keyword evidence="4" id="KW-0456">Lyase</keyword>
<evidence type="ECO:0000256" key="1">
    <source>
        <dbReference type="ARBA" id="ARBA00005495"/>
    </source>
</evidence>
<dbReference type="InterPro" id="IPR006913">
    <property type="entry name" value="CENP-V/GFA"/>
</dbReference>
<sequence length="345" mass="38134">MARPIACLCRQVAQEVQLDPSIDETVFNLCHCNACRTATGLLFSSYYALYGSSPNLSGLREYHQPDQITRYFCGTCGTHVFAHNTSTRQYFVAAGVFSNHSPPIRSIRHWRASDTKDGGLSIFLPGDTDDSSCLLQGFSTNRERDLSLEDDAQDSQRNDGRIPARCYCGGVEFYVTAPDKTSSEATSPWADLLVPYYSGSSANPDDVKWWLCAGNTKYLAGTCACTSCRVGSGFPIQEWAFIPKSNLFNADGSPLAFGVGTMQQYESSPEVYREFCNCCGANVFWHCKERPLLIDVSVGLLRANSGARAEGLLHWHRDRVSFAEMGQQTLVQRLEAGLSGRESRE</sequence>
<keyword evidence="2" id="KW-0479">Metal-binding</keyword>
<evidence type="ECO:0000256" key="2">
    <source>
        <dbReference type="ARBA" id="ARBA00022723"/>
    </source>
</evidence>
<keyword evidence="6" id="KW-1185">Reference proteome</keyword>
<dbReference type="OrthoDB" id="5422068at2759"/>
<evidence type="ECO:0000256" key="4">
    <source>
        <dbReference type="ARBA" id="ARBA00023239"/>
    </source>
</evidence>
<dbReference type="Pfam" id="PF04828">
    <property type="entry name" value="GFA"/>
    <property type="match status" value="2"/>
</dbReference>
<accession>A0A5M3Z745</accession>
<proteinExistence type="inferred from homology"/>
<dbReference type="VEuPathDB" id="FungiDB:ATEG_04292"/>
<protein>
    <submittedName>
        <fullName evidence="5">DUF636 domain protein</fullName>
    </submittedName>
</protein>